<accession>A0ABQ6CC40</accession>
<dbReference type="Pfam" id="PF11249">
    <property type="entry name" value="DUF3047"/>
    <property type="match status" value="1"/>
</dbReference>
<evidence type="ECO:0008006" key="4">
    <source>
        <dbReference type="Google" id="ProtNLM"/>
    </source>
</evidence>
<name>A0ABQ6CC40_9BURK</name>
<evidence type="ECO:0000256" key="1">
    <source>
        <dbReference type="SAM" id="SignalP"/>
    </source>
</evidence>
<proteinExistence type="predicted"/>
<feature type="signal peptide" evidence="1">
    <location>
        <begin position="1"/>
        <end position="20"/>
    </location>
</feature>
<feature type="chain" id="PRO_5046025672" description="DUF3047 domain-containing protein" evidence="1">
    <location>
        <begin position="21"/>
        <end position="256"/>
    </location>
</feature>
<dbReference type="InterPro" id="IPR021409">
    <property type="entry name" value="DUF3047"/>
</dbReference>
<dbReference type="PROSITE" id="PS51257">
    <property type="entry name" value="PROKAR_LIPOPROTEIN"/>
    <property type="match status" value="1"/>
</dbReference>
<sequence length="256" mass="28383">MRGWAWALWMALLAGCGSLAVEDGAQPVGTGQAVSRGEASKALAQRLLQTPASVPWEPFVLPGKTFVPFEVAEVDGRPALQVQAQASVSILRQRFNVPLQHLGAMKFSWRVDGLPLDARLSEADREDAPVRILLAFDGDKSRWSARQHRLSEMSRLLTGEPLPYATLMYVWSPHDAVDTVVVNPRSDRVRKLVVETGDARVGQWVDYRRDVRADFIRVFGEEPGPLLAVALMTDTDNTRSQLTAWYGALRLESPLP</sequence>
<keyword evidence="1" id="KW-0732">Signal</keyword>
<organism evidence="2 3">
    <name type="scientific">Hydrogenophaga electricum</name>
    <dbReference type="NCBI Taxonomy" id="1230953"/>
    <lineage>
        <taxon>Bacteria</taxon>
        <taxon>Pseudomonadati</taxon>
        <taxon>Pseudomonadota</taxon>
        <taxon>Betaproteobacteria</taxon>
        <taxon>Burkholderiales</taxon>
        <taxon>Comamonadaceae</taxon>
        <taxon>Hydrogenophaga</taxon>
    </lineage>
</organism>
<evidence type="ECO:0000313" key="2">
    <source>
        <dbReference type="EMBL" id="GLS15762.1"/>
    </source>
</evidence>
<gene>
    <name evidence="2" type="ORF">GCM10007935_31990</name>
</gene>
<dbReference type="Proteomes" id="UP001156903">
    <property type="component" value="Unassembled WGS sequence"/>
</dbReference>
<reference evidence="3" key="1">
    <citation type="journal article" date="2019" name="Int. J. Syst. Evol. Microbiol.">
        <title>The Global Catalogue of Microorganisms (GCM) 10K type strain sequencing project: providing services to taxonomists for standard genome sequencing and annotation.</title>
        <authorList>
            <consortium name="The Broad Institute Genomics Platform"/>
            <consortium name="The Broad Institute Genome Sequencing Center for Infectious Disease"/>
            <person name="Wu L."/>
            <person name="Ma J."/>
        </authorList>
    </citation>
    <scope>NUCLEOTIDE SEQUENCE [LARGE SCALE GENOMIC DNA]</scope>
    <source>
        <strain evidence="3">NBRC 109341</strain>
    </source>
</reference>
<comment type="caution">
    <text evidence="2">The sequence shown here is derived from an EMBL/GenBank/DDBJ whole genome shotgun (WGS) entry which is preliminary data.</text>
</comment>
<keyword evidence="3" id="KW-1185">Reference proteome</keyword>
<dbReference type="EMBL" id="BSPB01000033">
    <property type="protein sequence ID" value="GLS15762.1"/>
    <property type="molecule type" value="Genomic_DNA"/>
</dbReference>
<protein>
    <recommendedName>
        <fullName evidence="4">DUF3047 domain-containing protein</fullName>
    </recommendedName>
</protein>
<evidence type="ECO:0000313" key="3">
    <source>
        <dbReference type="Proteomes" id="UP001156903"/>
    </source>
</evidence>